<dbReference type="AlphaFoldDB" id="A0A1F7RVL5"/>
<dbReference type="EMBL" id="MGDD01000175">
    <property type="protein sequence ID" value="OGL45481.1"/>
    <property type="molecule type" value="Genomic_DNA"/>
</dbReference>
<proteinExistence type="predicted"/>
<reference evidence="2 3" key="1">
    <citation type="journal article" date="2016" name="Nat. Commun.">
        <title>Thousands of microbial genomes shed light on interconnected biogeochemical processes in an aquifer system.</title>
        <authorList>
            <person name="Anantharaman K."/>
            <person name="Brown C.T."/>
            <person name="Hug L.A."/>
            <person name="Sharon I."/>
            <person name="Castelle C.J."/>
            <person name="Probst A.J."/>
            <person name="Thomas B.C."/>
            <person name="Singh A."/>
            <person name="Wilkins M.J."/>
            <person name="Karaoz U."/>
            <person name="Brodie E.L."/>
            <person name="Williams K.H."/>
            <person name="Hubbard S.S."/>
            <person name="Banfield J.F."/>
        </authorList>
    </citation>
    <scope>NUCLEOTIDE SEQUENCE [LARGE SCALE GENOMIC DNA]</scope>
</reference>
<comment type="caution">
    <text evidence="2">The sequence shown here is derived from an EMBL/GenBank/DDBJ whole genome shotgun (WGS) entry which is preliminary data.</text>
</comment>
<dbReference type="PROSITE" id="PS51318">
    <property type="entry name" value="TAT"/>
    <property type="match status" value="1"/>
</dbReference>
<dbReference type="InterPro" id="IPR019546">
    <property type="entry name" value="TAT_signal_bac_arc"/>
</dbReference>
<organism evidence="2 3">
    <name type="scientific">Candidatus Schekmanbacteria bacterium RBG_13_48_7</name>
    <dbReference type="NCBI Taxonomy" id="1817878"/>
    <lineage>
        <taxon>Bacteria</taxon>
        <taxon>Candidatus Schekmaniibacteriota</taxon>
    </lineage>
</organism>
<feature type="domain" description="DUF362" evidence="1">
    <location>
        <begin position="253"/>
        <end position="352"/>
    </location>
</feature>
<dbReference type="Proteomes" id="UP000179266">
    <property type="component" value="Unassembled WGS sequence"/>
</dbReference>
<dbReference type="InterPro" id="IPR006311">
    <property type="entry name" value="TAT_signal"/>
</dbReference>
<dbReference type="InterPro" id="IPR007160">
    <property type="entry name" value="DUF362"/>
</dbReference>
<sequence length="440" mass="47915">MTYLDKVTRRDFIKGVALTGAATYVSGLGTDNMAYAADPKSKVFQIIECPVHDNKLRHIGVDTLINLLSDYNIKFYKTGSLHRWGSPTGLIASDDVVLIKVNCQWKCRGTTNTDVARGIIYRILNHPDGFTGEIVIFENGQGQGSFDGDPIAWGSYDSYPTVKDAVIINAEEETLLTVDYLVNTVFAGYPVSSSLLDNIYDHFISDTEHVDDGYRIMTANEISYPCFTTAGSRRIELKDGIWNGSGYDTNLKLINIPVFKTHGGTGITGALKHCYGMLSMADNPTFRTNRHYAQSGTTCGKMYTLVRTPDLNIIDCIWVSQDQLAGYPVSATTRTNILLAGMDPVALDYYASKHILYPLGGSSASTHNPDTYSGLINLLTGAQNFINTHGGIHGEMTNQGDDNIEVITKSAKIVPALGLGSALAGAALLGHQMQKSVVRE</sequence>
<accession>A0A1F7RVL5</accession>
<protein>
    <recommendedName>
        <fullName evidence="1">DUF362 domain-containing protein</fullName>
    </recommendedName>
</protein>
<gene>
    <name evidence="2" type="ORF">A2161_14805</name>
</gene>
<dbReference type="NCBIfam" id="TIGR01409">
    <property type="entry name" value="TAT_signal_seq"/>
    <property type="match status" value="1"/>
</dbReference>
<evidence type="ECO:0000313" key="3">
    <source>
        <dbReference type="Proteomes" id="UP000179266"/>
    </source>
</evidence>
<evidence type="ECO:0000259" key="1">
    <source>
        <dbReference type="Pfam" id="PF04015"/>
    </source>
</evidence>
<dbReference type="Pfam" id="PF04015">
    <property type="entry name" value="DUF362"/>
    <property type="match status" value="1"/>
</dbReference>
<evidence type="ECO:0000313" key="2">
    <source>
        <dbReference type="EMBL" id="OGL45481.1"/>
    </source>
</evidence>
<name>A0A1F7RVL5_9BACT</name>